<name>A0A9P4IHH4_9PEZI</name>
<evidence type="ECO:0000313" key="2">
    <source>
        <dbReference type="EMBL" id="KAF2099383.1"/>
    </source>
</evidence>
<sequence>MPSPDAGRVITYFEAVAILAQLLHSGNSLNYNKIEAVTGDKVAGVYLRRMKTLVRDAKMISDDWKNGGSGRLSDLIENELSRNTSGVDATAPAAAPVQRSSKTRKSLAPAGKRVNIKKVKKENDENVEGENREEVEVEEETMDWLDLEEGYSI</sequence>
<evidence type="ECO:0000313" key="3">
    <source>
        <dbReference type="Proteomes" id="UP000799772"/>
    </source>
</evidence>
<comment type="caution">
    <text evidence="2">The sequence shown here is derived from an EMBL/GenBank/DDBJ whole genome shotgun (WGS) entry which is preliminary data.</text>
</comment>
<gene>
    <name evidence="2" type="ORF">NA57DRAFT_74884</name>
</gene>
<evidence type="ECO:0000256" key="1">
    <source>
        <dbReference type="SAM" id="MobiDB-lite"/>
    </source>
</evidence>
<protein>
    <submittedName>
        <fullName evidence="2">Uncharacterized protein</fullName>
    </submittedName>
</protein>
<dbReference type="Proteomes" id="UP000799772">
    <property type="component" value="Unassembled WGS sequence"/>
</dbReference>
<organism evidence="2 3">
    <name type="scientific">Rhizodiscina lignyota</name>
    <dbReference type="NCBI Taxonomy" id="1504668"/>
    <lineage>
        <taxon>Eukaryota</taxon>
        <taxon>Fungi</taxon>
        <taxon>Dikarya</taxon>
        <taxon>Ascomycota</taxon>
        <taxon>Pezizomycotina</taxon>
        <taxon>Dothideomycetes</taxon>
        <taxon>Pleosporomycetidae</taxon>
        <taxon>Aulographales</taxon>
        <taxon>Rhizodiscinaceae</taxon>
        <taxon>Rhizodiscina</taxon>
    </lineage>
</organism>
<dbReference type="AlphaFoldDB" id="A0A9P4IHH4"/>
<proteinExistence type="predicted"/>
<accession>A0A9P4IHH4</accession>
<feature type="compositionally biased region" description="Basic and acidic residues" evidence="1">
    <location>
        <begin position="121"/>
        <end position="134"/>
    </location>
</feature>
<keyword evidence="3" id="KW-1185">Reference proteome</keyword>
<feature type="region of interest" description="Disordered" evidence="1">
    <location>
        <begin position="83"/>
        <end position="141"/>
    </location>
</feature>
<reference evidence="2" key="1">
    <citation type="journal article" date="2020" name="Stud. Mycol.">
        <title>101 Dothideomycetes genomes: a test case for predicting lifestyles and emergence of pathogens.</title>
        <authorList>
            <person name="Haridas S."/>
            <person name="Albert R."/>
            <person name="Binder M."/>
            <person name="Bloem J."/>
            <person name="Labutti K."/>
            <person name="Salamov A."/>
            <person name="Andreopoulos B."/>
            <person name="Baker S."/>
            <person name="Barry K."/>
            <person name="Bills G."/>
            <person name="Bluhm B."/>
            <person name="Cannon C."/>
            <person name="Castanera R."/>
            <person name="Culley D."/>
            <person name="Daum C."/>
            <person name="Ezra D."/>
            <person name="Gonzalez J."/>
            <person name="Henrissat B."/>
            <person name="Kuo A."/>
            <person name="Liang C."/>
            <person name="Lipzen A."/>
            <person name="Lutzoni F."/>
            <person name="Magnuson J."/>
            <person name="Mondo S."/>
            <person name="Nolan M."/>
            <person name="Ohm R."/>
            <person name="Pangilinan J."/>
            <person name="Park H.-J."/>
            <person name="Ramirez L."/>
            <person name="Alfaro M."/>
            <person name="Sun H."/>
            <person name="Tritt A."/>
            <person name="Yoshinaga Y."/>
            <person name="Zwiers L.-H."/>
            <person name="Turgeon B."/>
            <person name="Goodwin S."/>
            <person name="Spatafora J."/>
            <person name="Crous P."/>
            <person name="Grigoriev I."/>
        </authorList>
    </citation>
    <scope>NUCLEOTIDE SEQUENCE</scope>
    <source>
        <strain evidence="2">CBS 133067</strain>
    </source>
</reference>
<dbReference type="EMBL" id="ML978125">
    <property type="protein sequence ID" value="KAF2099383.1"/>
    <property type="molecule type" value="Genomic_DNA"/>
</dbReference>